<dbReference type="EMBL" id="JADOUF010000001">
    <property type="protein sequence ID" value="MBG6136639.1"/>
    <property type="molecule type" value="Genomic_DNA"/>
</dbReference>
<keyword evidence="4" id="KW-1185">Reference proteome</keyword>
<evidence type="ECO:0000256" key="2">
    <source>
        <dbReference type="SAM" id="Phobius"/>
    </source>
</evidence>
<feature type="transmembrane region" description="Helical" evidence="2">
    <location>
        <begin position="67"/>
        <end position="86"/>
    </location>
</feature>
<keyword evidence="2" id="KW-1133">Transmembrane helix</keyword>
<proteinExistence type="predicted"/>
<keyword evidence="2" id="KW-0472">Membrane</keyword>
<keyword evidence="1" id="KW-0175">Coiled coil</keyword>
<feature type="coiled-coil region" evidence="1">
    <location>
        <begin position="94"/>
        <end position="127"/>
    </location>
</feature>
<organism evidence="3 4">
    <name type="scientific">Longispora fulva</name>
    <dbReference type="NCBI Taxonomy" id="619741"/>
    <lineage>
        <taxon>Bacteria</taxon>
        <taxon>Bacillati</taxon>
        <taxon>Actinomycetota</taxon>
        <taxon>Actinomycetes</taxon>
        <taxon>Micromonosporales</taxon>
        <taxon>Micromonosporaceae</taxon>
        <taxon>Longispora</taxon>
    </lineage>
</organism>
<dbReference type="Gene3D" id="2.160.20.80">
    <property type="entry name" value="E3 ubiquitin-protein ligase SopA"/>
    <property type="match status" value="1"/>
</dbReference>
<reference evidence="3" key="1">
    <citation type="submission" date="2020-11" db="EMBL/GenBank/DDBJ databases">
        <title>Sequencing the genomes of 1000 actinobacteria strains.</title>
        <authorList>
            <person name="Klenk H.-P."/>
        </authorList>
    </citation>
    <scope>NUCLEOTIDE SEQUENCE</scope>
    <source>
        <strain evidence="3">DSM 45356</strain>
    </source>
</reference>
<gene>
    <name evidence="3" type="ORF">IW245_002833</name>
</gene>
<sequence>MTTPPVPAPATSALRRRQLMEIRRAVAVAVLAGVALILAMSAVAWWLGGTPTLRREPQISATGVYNLLKLIFAVVAGIGGIVALVVSYRRQQYVEAADERAEAAHILAEAAEQRSAARQLLDQVADERASLASRRDDTRLFNERYARASEQLGSLRPAVRMAGVHAMAGLADDWEHGRQSCVDVLCAYLRIPYSPPSDPTLSPTPPTPEWLARQDEIRAEQQVRYTAIRIIAHRLRPDAETSWQGHSLDFTGATFDGGDFHDAVFSAGRVDFTEATFPAGLTSFEGAQFTGATVSFSRAQFTGATLLFTGAAFLAADTTFDGARFSRGRVMFDHARVEAGLVFDRADLDDCLLSFTALTVAAGSVSFAATRVNGGTVHFQDAEIAGQGRMAFHSTDFSGGTVTFANTGFLGGDTSFQGSSFTGCVVTLAGARFAGGRVTFDGIRIHPGPAPRLDASIVAAPPPGLELGPMLTVTPSTPGTSPE</sequence>
<evidence type="ECO:0000313" key="4">
    <source>
        <dbReference type="Proteomes" id="UP000622552"/>
    </source>
</evidence>
<accession>A0A8J7KJ81</accession>
<dbReference type="AlphaFoldDB" id="A0A8J7KJ81"/>
<comment type="caution">
    <text evidence="3">The sequence shown here is derived from an EMBL/GenBank/DDBJ whole genome shotgun (WGS) entry which is preliminary data.</text>
</comment>
<name>A0A8J7KJ81_9ACTN</name>
<dbReference type="RefSeq" id="WP_197003590.1">
    <property type="nucleotide sequence ID" value="NZ_BONS01000016.1"/>
</dbReference>
<feature type="transmembrane region" description="Helical" evidence="2">
    <location>
        <begin position="25"/>
        <end position="47"/>
    </location>
</feature>
<keyword evidence="2" id="KW-0812">Transmembrane</keyword>
<dbReference type="Proteomes" id="UP000622552">
    <property type="component" value="Unassembled WGS sequence"/>
</dbReference>
<evidence type="ECO:0000256" key="1">
    <source>
        <dbReference type="SAM" id="Coils"/>
    </source>
</evidence>
<protein>
    <submittedName>
        <fullName evidence="3">Uncharacterized protein YjbI with pentapeptide repeats</fullName>
    </submittedName>
</protein>
<evidence type="ECO:0000313" key="3">
    <source>
        <dbReference type="EMBL" id="MBG6136639.1"/>
    </source>
</evidence>